<dbReference type="EMBL" id="JALANJ010000001">
    <property type="protein sequence ID" value="MCY8119021.1"/>
    <property type="molecule type" value="Genomic_DNA"/>
</dbReference>
<organism evidence="9 10">
    <name type="scientific">Bacillus spizizenii</name>
    <name type="common">Bacillus subtilis subsp. spizizenii</name>
    <dbReference type="NCBI Taxonomy" id="96241"/>
    <lineage>
        <taxon>Bacteria</taxon>
        <taxon>Bacillati</taxon>
        <taxon>Bacillota</taxon>
        <taxon>Bacilli</taxon>
        <taxon>Bacillales</taxon>
        <taxon>Bacillaceae</taxon>
        <taxon>Bacillus</taxon>
    </lineage>
</organism>
<evidence type="ECO:0000256" key="2">
    <source>
        <dbReference type="ARBA" id="ARBA00022448"/>
    </source>
</evidence>
<evidence type="ECO:0000313" key="10">
    <source>
        <dbReference type="Proteomes" id="UP001070352"/>
    </source>
</evidence>
<accession>A0A9Q4DKQ2</accession>
<dbReference type="PANTHER" id="PTHR42718">
    <property type="entry name" value="MAJOR FACILITATOR SUPERFAMILY MULTIDRUG TRANSPORTER MFSC"/>
    <property type="match status" value="1"/>
</dbReference>
<dbReference type="Pfam" id="PF07690">
    <property type="entry name" value="MFS_1"/>
    <property type="match status" value="1"/>
</dbReference>
<feature type="transmembrane region" description="Helical" evidence="7">
    <location>
        <begin position="304"/>
        <end position="322"/>
    </location>
</feature>
<dbReference type="Proteomes" id="UP001070352">
    <property type="component" value="Unassembled WGS sequence"/>
</dbReference>
<dbReference type="PANTHER" id="PTHR42718:SF24">
    <property type="entry name" value="MAJOR FACILITATOR SUPERFAMILY (MFS) PROFILE DOMAIN-CONTAINING PROTEIN"/>
    <property type="match status" value="1"/>
</dbReference>
<keyword evidence="6 7" id="KW-0472">Membrane</keyword>
<feature type="transmembrane region" description="Helical" evidence="7">
    <location>
        <begin position="225"/>
        <end position="248"/>
    </location>
</feature>
<feature type="transmembrane region" description="Helical" evidence="7">
    <location>
        <begin position="435"/>
        <end position="457"/>
    </location>
</feature>
<dbReference type="PROSITE" id="PS50850">
    <property type="entry name" value="MFS"/>
    <property type="match status" value="1"/>
</dbReference>
<feature type="transmembrane region" description="Helical" evidence="7">
    <location>
        <begin position="169"/>
        <end position="188"/>
    </location>
</feature>
<evidence type="ECO:0000256" key="4">
    <source>
        <dbReference type="ARBA" id="ARBA00022692"/>
    </source>
</evidence>
<keyword evidence="5 7" id="KW-1133">Transmembrane helix</keyword>
<reference evidence="9" key="1">
    <citation type="submission" date="2022-02" db="EMBL/GenBank/DDBJ databases">
        <title>Crop Bioprotection Bacillus Genome Sequencing.</title>
        <authorList>
            <person name="Dunlap C."/>
        </authorList>
    </citation>
    <scope>NUCLEOTIDE SEQUENCE</scope>
    <source>
        <strain evidence="9">M18B4</strain>
    </source>
</reference>
<proteinExistence type="predicted"/>
<evidence type="ECO:0000256" key="6">
    <source>
        <dbReference type="ARBA" id="ARBA00023136"/>
    </source>
</evidence>
<evidence type="ECO:0000313" key="9">
    <source>
        <dbReference type="EMBL" id="MCY8119021.1"/>
    </source>
</evidence>
<keyword evidence="2" id="KW-0813">Transport</keyword>
<feature type="transmembrane region" description="Helical" evidence="7">
    <location>
        <begin position="260"/>
        <end position="284"/>
    </location>
</feature>
<feature type="transmembrane region" description="Helical" evidence="7">
    <location>
        <begin position="12"/>
        <end position="33"/>
    </location>
</feature>
<comment type="subcellular location">
    <subcellularLocation>
        <location evidence="1">Cell membrane</location>
        <topology evidence="1">Multi-pass membrane protein</topology>
    </subcellularLocation>
</comment>
<keyword evidence="3" id="KW-1003">Cell membrane</keyword>
<dbReference type="NCBIfam" id="TIGR00711">
    <property type="entry name" value="efflux_EmrB"/>
    <property type="match status" value="1"/>
</dbReference>
<dbReference type="Gene3D" id="1.20.1250.20">
    <property type="entry name" value="MFS general substrate transporter like domains"/>
    <property type="match status" value="1"/>
</dbReference>
<feature type="transmembrane region" description="Helical" evidence="7">
    <location>
        <begin position="200"/>
        <end position="219"/>
    </location>
</feature>
<dbReference type="Gene3D" id="1.20.1720.10">
    <property type="entry name" value="Multidrug resistance protein D"/>
    <property type="match status" value="1"/>
</dbReference>
<protein>
    <submittedName>
        <fullName evidence="9">Multidrug efflux MFS transporter</fullName>
    </submittedName>
</protein>
<dbReference type="RefSeq" id="WP_003225009.1">
    <property type="nucleotide sequence ID" value="NZ_CBCRWV010000006.1"/>
</dbReference>
<evidence type="ECO:0000256" key="7">
    <source>
        <dbReference type="SAM" id="Phobius"/>
    </source>
</evidence>
<evidence type="ECO:0000259" key="8">
    <source>
        <dbReference type="PROSITE" id="PS50850"/>
    </source>
</evidence>
<feature type="domain" description="Major facilitator superfamily (MFS) profile" evidence="8">
    <location>
        <begin position="15"/>
        <end position="464"/>
    </location>
</feature>
<dbReference type="InterPro" id="IPR036259">
    <property type="entry name" value="MFS_trans_sf"/>
</dbReference>
<name>A0A9Q4DKQ2_BACSC</name>
<dbReference type="SUPFAM" id="SSF103473">
    <property type="entry name" value="MFS general substrate transporter"/>
    <property type="match status" value="1"/>
</dbReference>
<evidence type="ECO:0000256" key="3">
    <source>
        <dbReference type="ARBA" id="ARBA00022475"/>
    </source>
</evidence>
<dbReference type="PRINTS" id="PR01036">
    <property type="entry name" value="TCRTETB"/>
</dbReference>
<feature type="transmembrane region" description="Helical" evidence="7">
    <location>
        <begin position="110"/>
        <end position="131"/>
    </location>
</feature>
<dbReference type="InterPro" id="IPR020846">
    <property type="entry name" value="MFS_dom"/>
</dbReference>
<dbReference type="InterPro" id="IPR004638">
    <property type="entry name" value="EmrB-like"/>
</dbReference>
<evidence type="ECO:0000256" key="5">
    <source>
        <dbReference type="ARBA" id="ARBA00022989"/>
    </source>
</evidence>
<comment type="caution">
    <text evidence="9">The sequence shown here is derived from an EMBL/GenBank/DDBJ whole genome shotgun (WGS) entry which is preliminary data.</text>
</comment>
<dbReference type="AlphaFoldDB" id="A0A9Q4DKQ2"/>
<evidence type="ECO:0000256" key="1">
    <source>
        <dbReference type="ARBA" id="ARBA00004651"/>
    </source>
</evidence>
<sequence>MNQSIEPKPFNRSVIVGILLAGAFVAILNQTLLITALPHIMRDFNVDANQAQWLTTSFMLTNGILIPITAFLIEKFTSRTLLITAMSIFTAGTVVGAFAPNFPVLLTARIIQAAGAGIMMPLMQTVFLTIFPIEKRGQAMGMVGLVISFAPAIGPTLSGWAVEAFSWRSLFYIILPFAVIDLILASILMKNVTTLRKTKIDILSVILSTFGFGGLLYGFSSVGSYGWTSSTVLISLLVGVIALLLFITRQMKLEKPMLEFRVFTFGVFSLTTLLGTLVFALLIGTETILPLYTQNVRDVTAFDTGLMLLPGAIVMGFMSPIIGRIFDRVGGRGLAIAGFCIIFLTSLPFMQLTDHTSLAWIVVLYTVRLLGTAMIMMPVTTAGINALPRHLIPHGTAMNNTIRQVGGSIGTALLVSVMSNQAAHAGTTNVKHAALHGMNAAFIVAACIALAGFLLSFTLKKKKPQRPAEQQPAR</sequence>
<feature type="transmembrane region" description="Helical" evidence="7">
    <location>
        <begin position="53"/>
        <end position="73"/>
    </location>
</feature>
<feature type="transmembrane region" description="Helical" evidence="7">
    <location>
        <begin position="143"/>
        <end position="163"/>
    </location>
</feature>
<feature type="transmembrane region" description="Helical" evidence="7">
    <location>
        <begin position="80"/>
        <end position="98"/>
    </location>
</feature>
<gene>
    <name evidence="9" type="ORF">MOC45_00095</name>
</gene>
<dbReference type="CDD" id="cd17503">
    <property type="entry name" value="MFS_LmrB_MDR_like"/>
    <property type="match status" value="1"/>
</dbReference>
<dbReference type="GO" id="GO:0022857">
    <property type="term" value="F:transmembrane transporter activity"/>
    <property type="evidence" value="ECO:0007669"/>
    <property type="project" value="InterPro"/>
</dbReference>
<feature type="transmembrane region" description="Helical" evidence="7">
    <location>
        <begin position="334"/>
        <end position="352"/>
    </location>
</feature>
<keyword evidence="4 7" id="KW-0812">Transmembrane</keyword>
<dbReference type="GO" id="GO:0005886">
    <property type="term" value="C:plasma membrane"/>
    <property type="evidence" value="ECO:0007669"/>
    <property type="project" value="UniProtKB-SubCell"/>
</dbReference>
<feature type="transmembrane region" description="Helical" evidence="7">
    <location>
        <begin position="358"/>
        <end position="384"/>
    </location>
</feature>
<dbReference type="InterPro" id="IPR011701">
    <property type="entry name" value="MFS"/>
</dbReference>
<feature type="transmembrane region" description="Helical" evidence="7">
    <location>
        <begin position="405"/>
        <end position="423"/>
    </location>
</feature>